<proteinExistence type="predicted"/>
<protein>
    <submittedName>
        <fullName evidence="1">Uncharacterized protein</fullName>
    </submittedName>
</protein>
<organism evidence="1 2">
    <name type="scientific">Artemia franciscana</name>
    <name type="common">Brine shrimp</name>
    <name type="synonym">Artemia sanfranciscana</name>
    <dbReference type="NCBI Taxonomy" id="6661"/>
    <lineage>
        <taxon>Eukaryota</taxon>
        <taxon>Metazoa</taxon>
        <taxon>Ecdysozoa</taxon>
        <taxon>Arthropoda</taxon>
        <taxon>Crustacea</taxon>
        <taxon>Branchiopoda</taxon>
        <taxon>Anostraca</taxon>
        <taxon>Artemiidae</taxon>
        <taxon>Artemia</taxon>
    </lineage>
</organism>
<keyword evidence="2" id="KW-1185">Reference proteome</keyword>
<dbReference type="EMBL" id="JAVRJZ010000004">
    <property type="protein sequence ID" value="KAK2724023.1"/>
    <property type="molecule type" value="Genomic_DNA"/>
</dbReference>
<reference evidence="1" key="1">
    <citation type="submission" date="2023-07" db="EMBL/GenBank/DDBJ databases">
        <title>Chromosome-level genome assembly of Artemia franciscana.</title>
        <authorList>
            <person name="Jo E."/>
        </authorList>
    </citation>
    <scope>NUCLEOTIDE SEQUENCE</scope>
    <source>
        <tissue evidence="1">Whole body</tissue>
    </source>
</reference>
<accession>A0AA88I9P6</accession>
<sequence>MRKSPHEIGDDRVLCTKIYAEDTLKDGFYDNPQSVIDSIQLHDLICIAVDLKAKVGRERSYCLGVMGQHGVGTITKNGARLFSFTKGNDLLISGELFQHKDINTYAWTSRNERAGFEAPSRIGALIERGRLLQNIVSLWKIGVEKHMGSSHHKTEFKSQDTAKTTHGINSNEVKIAEAKITNFLVENDSLLSVGDNLLPLLKSLILNHVLEKVTLGKQKATNENSHEAWSSLVETLKSIPLSFMMEVTTATCVKKQLSIAVLWCGRTLAIQVDILDLIECPDGRAKTLFSLMESNLKNKGSLL</sequence>
<gene>
    <name evidence="1" type="ORF">QYM36_002388</name>
</gene>
<dbReference type="Proteomes" id="UP001187531">
    <property type="component" value="Unassembled WGS sequence"/>
</dbReference>
<evidence type="ECO:0000313" key="1">
    <source>
        <dbReference type="EMBL" id="KAK2724023.1"/>
    </source>
</evidence>
<name>A0AA88I9P6_ARTSF</name>
<comment type="caution">
    <text evidence="1">The sequence shown here is derived from an EMBL/GenBank/DDBJ whole genome shotgun (WGS) entry which is preliminary data.</text>
</comment>
<evidence type="ECO:0000313" key="2">
    <source>
        <dbReference type="Proteomes" id="UP001187531"/>
    </source>
</evidence>
<dbReference type="AlphaFoldDB" id="A0AA88I9P6"/>